<dbReference type="SMART" id="SM00089">
    <property type="entry name" value="PKD"/>
    <property type="match status" value="2"/>
</dbReference>
<dbReference type="InterPro" id="IPR022409">
    <property type="entry name" value="PKD/Chitinase_dom"/>
</dbReference>
<dbReference type="PROSITE" id="PS50093">
    <property type="entry name" value="PKD"/>
    <property type="match status" value="1"/>
</dbReference>
<keyword evidence="2" id="KW-0472">Membrane</keyword>
<proteinExistence type="predicted"/>
<feature type="compositionally biased region" description="Low complexity" evidence="1">
    <location>
        <begin position="357"/>
        <end position="368"/>
    </location>
</feature>
<dbReference type="InterPro" id="IPR013783">
    <property type="entry name" value="Ig-like_fold"/>
</dbReference>
<dbReference type="RefSeq" id="WP_209491055.1">
    <property type="nucleotide sequence ID" value="NZ_JAGGLC010000002.1"/>
</dbReference>
<evidence type="ECO:0000256" key="2">
    <source>
        <dbReference type="SAM" id="Phobius"/>
    </source>
</evidence>
<dbReference type="Gene3D" id="2.60.40.10">
    <property type="entry name" value="Immunoglobulins"/>
    <property type="match status" value="2"/>
</dbReference>
<feature type="domain" description="PKD" evidence="3">
    <location>
        <begin position="174"/>
        <end position="262"/>
    </location>
</feature>
<dbReference type="EMBL" id="JAGGLC010000002">
    <property type="protein sequence ID" value="MBP1986773.1"/>
    <property type="molecule type" value="Genomic_DNA"/>
</dbReference>
<feature type="transmembrane region" description="Helical" evidence="2">
    <location>
        <begin position="493"/>
        <end position="512"/>
    </location>
</feature>
<keyword evidence="2" id="KW-0812">Transmembrane</keyword>
<reference evidence="4" key="1">
    <citation type="submission" date="2021-03" db="EMBL/GenBank/DDBJ databases">
        <title>Genomic Encyclopedia of Type Strains, Phase IV (KMG-IV): sequencing the most valuable type-strain genomes for metagenomic binning, comparative biology and taxonomic classification.</title>
        <authorList>
            <person name="Goeker M."/>
        </authorList>
    </citation>
    <scope>NUCLEOTIDE SEQUENCE</scope>
    <source>
        <strain evidence="4">DSM 26232</strain>
    </source>
</reference>
<organism evidence="4 5">
    <name type="scientific">Halolamina salifodinae</name>
    <dbReference type="NCBI Taxonomy" id="1202767"/>
    <lineage>
        <taxon>Archaea</taxon>
        <taxon>Methanobacteriati</taxon>
        <taxon>Methanobacteriota</taxon>
        <taxon>Stenosarchaea group</taxon>
        <taxon>Halobacteria</taxon>
        <taxon>Halobacteriales</taxon>
        <taxon>Haloferacaceae</taxon>
    </lineage>
</organism>
<feature type="region of interest" description="Disordered" evidence="1">
    <location>
        <begin position="161"/>
        <end position="185"/>
    </location>
</feature>
<evidence type="ECO:0000256" key="1">
    <source>
        <dbReference type="SAM" id="MobiDB-lite"/>
    </source>
</evidence>
<dbReference type="Pfam" id="PF18911">
    <property type="entry name" value="PKD_4"/>
    <property type="match status" value="1"/>
</dbReference>
<feature type="compositionally biased region" description="Low complexity" evidence="1">
    <location>
        <begin position="161"/>
        <end position="181"/>
    </location>
</feature>
<dbReference type="InterPro" id="IPR035986">
    <property type="entry name" value="PKD_dom_sf"/>
</dbReference>
<evidence type="ECO:0000313" key="5">
    <source>
        <dbReference type="Proteomes" id="UP000823736"/>
    </source>
</evidence>
<dbReference type="AlphaFoldDB" id="A0A8T4GXG1"/>
<sequence length="514" mass="52382">MAFLALSAVVVGGFGAVGNASAATTTYDAEEVTVSGTQAPSDGFRIIELEHSSSVSIESVKLTSSDGTTLNAPNYEDIFVNSIASDGSSTMIYNKSDATLGTVYSVGTSSASNGDTSTADTNIGFRGLQDSSGTKMATLQATWVVQFSDGSSLTVNYDSGSVTSTSVSTPNSAPSASTATGDRTVNAGESFTIDASSSSDPDGDSLTYEYKVGSGSYTSMDGSSTTLSFSDAGTNNITVRVTDAHGATDTTTVAVTVNAPPTISLAGTTSRSIQVGDTISIDASGTTDPEGDAVTYNYYRDTDSDSTLEQVASAAGATYTTASFDSSGTFDVRVDAVDSKGAVSSKTVTVTVGTTDSDGDGVVDSNDSYPSNAPETTTLNNSADQTAKEVAVEFENGSLTLQKVEGYNSTSGSWEVISDTSTTKTSSGSAVLVTQSVSDDYSGYRVTFETDATVTSTTVIYESSSGGGGSTTETPTDPLEIDQGWGTLGGVPFVYFFLPIVVVLALLAVAVAEE</sequence>
<protein>
    <recommendedName>
        <fullName evidence="3">PKD domain-containing protein</fullName>
    </recommendedName>
</protein>
<dbReference type="Proteomes" id="UP000823736">
    <property type="component" value="Unassembled WGS sequence"/>
</dbReference>
<accession>A0A8T4GXG1</accession>
<keyword evidence="5" id="KW-1185">Reference proteome</keyword>
<evidence type="ECO:0000259" key="3">
    <source>
        <dbReference type="PROSITE" id="PS50093"/>
    </source>
</evidence>
<feature type="compositionally biased region" description="Polar residues" evidence="1">
    <location>
        <begin position="369"/>
        <end position="384"/>
    </location>
</feature>
<evidence type="ECO:0000313" key="4">
    <source>
        <dbReference type="EMBL" id="MBP1986773.1"/>
    </source>
</evidence>
<gene>
    <name evidence="4" type="ORF">J2753_001267</name>
</gene>
<keyword evidence="2" id="KW-1133">Transmembrane helix</keyword>
<comment type="caution">
    <text evidence="4">The sequence shown here is derived from an EMBL/GenBank/DDBJ whole genome shotgun (WGS) entry which is preliminary data.</text>
</comment>
<feature type="region of interest" description="Disordered" evidence="1">
    <location>
        <begin position="357"/>
        <end position="384"/>
    </location>
</feature>
<dbReference type="SUPFAM" id="SSF49299">
    <property type="entry name" value="PKD domain"/>
    <property type="match status" value="1"/>
</dbReference>
<name>A0A8T4GXG1_9EURY</name>
<dbReference type="InterPro" id="IPR000601">
    <property type="entry name" value="PKD_dom"/>
</dbReference>